<dbReference type="KEGG" id="cprt:FIC82_000200"/>
<organism evidence="4 5">
    <name type="scientific">Cellulosimicrobium protaetiae</name>
    <dbReference type="NCBI Taxonomy" id="2587808"/>
    <lineage>
        <taxon>Bacteria</taxon>
        <taxon>Bacillati</taxon>
        <taxon>Actinomycetota</taxon>
        <taxon>Actinomycetes</taxon>
        <taxon>Micrococcales</taxon>
        <taxon>Promicromonosporaceae</taxon>
        <taxon>Cellulosimicrobium</taxon>
    </lineage>
</organism>
<gene>
    <name evidence="4" type="ORF">FIC82_000200</name>
</gene>
<evidence type="ECO:0000256" key="3">
    <source>
        <dbReference type="SAM" id="MobiDB-lite"/>
    </source>
</evidence>
<dbReference type="EMBL" id="CP052757">
    <property type="protein sequence ID" value="QJW34856.1"/>
    <property type="molecule type" value="Genomic_DNA"/>
</dbReference>
<sequence length="307" mass="30405">MSAEILAFPSGASSDTSGASSDARPGAADGGRPGAAPVLIGCSHGTNDLTGRDVIRALLDDVRAARPDLDVREAFVDVQQPEVADVVTSVVAPVSPTADGSASDGPTVDDGEPGAPANAVSASSRDAVVVPLLLSGGFHVSVDVAAAVEDRGPGAGRAAASTPLGPDLRLVDLLADRLAEAGLRPGDAVVVAAAGSSRPGAARDVEELAAGLRERVPGPVTVGYGAMAKPSVPDAVAAARADLAPGGRVVVAAYLLAPGFFYDRVLEAGGDVVTAPLAPDARLTAIVLDRYATAATTLASESRSLPT</sequence>
<name>A0A6M5U8L5_9MICO</name>
<dbReference type="InterPro" id="IPR002762">
    <property type="entry name" value="CbiX-like"/>
</dbReference>
<evidence type="ECO:0000313" key="5">
    <source>
        <dbReference type="Proteomes" id="UP000451354"/>
    </source>
</evidence>
<reference evidence="5" key="1">
    <citation type="journal article" date="2022" name="Int. J. Syst. Evol. Microbiol.">
        <title>Cellulosimicrobium protaetiae sp. nov., isolated from the gut of the larva of Protaetia brevitarsis seulensis.</title>
        <authorList>
            <person name="Le Han H."/>
            <person name="Nguyen T.T.H."/>
            <person name="Li Z."/>
            <person name="Shin N.R."/>
            <person name="Kim S.G."/>
        </authorList>
    </citation>
    <scope>NUCLEOTIDE SEQUENCE [LARGE SCALE GENOMIC DNA]</scope>
    <source>
        <strain evidence="5">BI34</strain>
    </source>
</reference>
<dbReference type="Gene3D" id="3.40.50.1400">
    <property type="match status" value="2"/>
</dbReference>
<dbReference type="GO" id="GO:0016829">
    <property type="term" value="F:lyase activity"/>
    <property type="evidence" value="ECO:0007669"/>
    <property type="project" value="UniProtKB-KW"/>
</dbReference>
<evidence type="ECO:0000313" key="4">
    <source>
        <dbReference type="EMBL" id="QJW34856.1"/>
    </source>
</evidence>
<dbReference type="Pfam" id="PF01903">
    <property type="entry name" value="CbiX"/>
    <property type="match status" value="2"/>
</dbReference>
<evidence type="ECO:0000256" key="2">
    <source>
        <dbReference type="ARBA" id="ARBA00023239"/>
    </source>
</evidence>
<protein>
    <submittedName>
        <fullName evidence="4">Sirohydrochlorin chelatase</fullName>
    </submittedName>
</protein>
<accession>A0A6M5U8L5</accession>
<keyword evidence="5" id="KW-1185">Reference proteome</keyword>
<dbReference type="Proteomes" id="UP000451354">
    <property type="component" value="Chromosome"/>
</dbReference>
<dbReference type="PANTHER" id="PTHR33542">
    <property type="entry name" value="SIROHYDROCHLORIN FERROCHELATASE, CHLOROPLASTIC"/>
    <property type="match status" value="1"/>
</dbReference>
<dbReference type="OrthoDB" id="7345302at2"/>
<dbReference type="RefSeq" id="WP_154797107.1">
    <property type="nucleotide sequence ID" value="NZ_CP052757.1"/>
</dbReference>
<evidence type="ECO:0000256" key="1">
    <source>
        <dbReference type="ARBA" id="ARBA00022723"/>
    </source>
</evidence>
<keyword evidence="2" id="KW-0456">Lyase</keyword>
<dbReference type="AlphaFoldDB" id="A0A6M5U8L5"/>
<dbReference type="GO" id="GO:0046872">
    <property type="term" value="F:metal ion binding"/>
    <property type="evidence" value="ECO:0007669"/>
    <property type="project" value="UniProtKB-KW"/>
</dbReference>
<dbReference type="SUPFAM" id="SSF53800">
    <property type="entry name" value="Chelatase"/>
    <property type="match status" value="1"/>
</dbReference>
<feature type="compositionally biased region" description="Low complexity" evidence="3">
    <location>
        <begin position="10"/>
        <end position="27"/>
    </location>
</feature>
<dbReference type="PANTHER" id="PTHR33542:SF5">
    <property type="entry name" value="FERROCHELATASE CHE1"/>
    <property type="match status" value="1"/>
</dbReference>
<dbReference type="InterPro" id="IPR050963">
    <property type="entry name" value="Sirohydro_Cobaltochel/CbiX"/>
</dbReference>
<feature type="region of interest" description="Disordered" evidence="3">
    <location>
        <begin position="1"/>
        <end position="44"/>
    </location>
</feature>
<feature type="region of interest" description="Disordered" evidence="3">
    <location>
        <begin position="94"/>
        <end position="121"/>
    </location>
</feature>
<proteinExistence type="predicted"/>
<keyword evidence="1" id="KW-0479">Metal-binding</keyword>